<evidence type="ECO:0000256" key="4">
    <source>
        <dbReference type="ARBA" id="ARBA00022989"/>
    </source>
</evidence>
<comment type="subcellular location">
    <subcellularLocation>
        <location evidence="1">Cell membrane</location>
        <topology evidence="1">Multi-pass membrane protein</topology>
    </subcellularLocation>
</comment>
<dbReference type="InterPro" id="IPR002293">
    <property type="entry name" value="AA/rel_permease1"/>
</dbReference>
<feature type="transmembrane region" description="Helical" evidence="6">
    <location>
        <begin position="415"/>
        <end position="435"/>
    </location>
</feature>
<keyword evidence="5 6" id="KW-0472">Membrane</keyword>
<dbReference type="PIRSF" id="PIRSF006060">
    <property type="entry name" value="AA_transporter"/>
    <property type="match status" value="1"/>
</dbReference>
<evidence type="ECO:0000256" key="6">
    <source>
        <dbReference type="SAM" id="Phobius"/>
    </source>
</evidence>
<reference evidence="7 8" key="1">
    <citation type="submission" date="2019-02" db="EMBL/GenBank/DDBJ databases">
        <title>Deep-cultivation of Planctomycetes and their phenomic and genomic characterization uncovers novel biology.</title>
        <authorList>
            <person name="Wiegand S."/>
            <person name="Jogler M."/>
            <person name="Boedeker C."/>
            <person name="Pinto D."/>
            <person name="Vollmers J."/>
            <person name="Rivas-Marin E."/>
            <person name="Kohn T."/>
            <person name="Peeters S.H."/>
            <person name="Heuer A."/>
            <person name="Rast P."/>
            <person name="Oberbeckmann S."/>
            <person name="Bunk B."/>
            <person name="Jeske O."/>
            <person name="Meyerdierks A."/>
            <person name="Storesund J.E."/>
            <person name="Kallscheuer N."/>
            <person name="Luecker S."/>
            <person name="Lage O.M."/>
            <person name="Pohl T."/>
            <person name="Merkel B.J."/>
            <person name="Hornburger P."/>
            <person name="Mueller R.-W."/>
            <person name="Bruemmer F."/>
            <person name="Labrenz M."/>
            <person name="Spormann A.M."/>
            <person name="Op den Camp H."/>
            <person name="Overmann J."/>
            <person name="Amann R."/>
            <person name="Jetten M.S.M."/>
            <person name="Mascher T."/>
            <person name="Medema M.H."/>
            <person name="Devos D.P."/>
            <person name="Kaster A.-K."/>
            <person name="Ovreas L."/>
            <person name="Rohde M."/>
            <person name="Galperin M.Y."/>
            <person name="Jogler C."/>
        </authorList>
    </citation>
    <scope>NUCLEOTIDE SEQUENCE [LARGE SCALE GENOMIC DNA]</scope>
    <source>
        <strain evidence="7 8">Pla163</strain>
    </source>
</reference>
<keyword evidence="3 6" id="KW-0812">Transmembrane</keyword>
<feature type="transmembrane region" description="Helical" evidence="6">
    <location>
        <begin position="195"/>
        <end position="215"/>
    </location>
</feature>
<dbReference type="EMBL" id="CP036290">
    <property type="protein sequence ID" value="QDU82926.1"/>
    <property type="molecule type" value="Genomic_DNA"/>
</dbReference>
<proteinExistence type="predicted"/>
<dbReference type="Gene3D" id="1.20.1740.10">
    <property type="entry name" value="Amino acid/polyamine transporter I"/>
    <property type="match status" value="1"/>
</dbReference>
<sequence>MMSDEHDADSEKAFKKDSLSLLGAVAMGTGVMIGAGIFAITGQVAEQAGRLFPLAFVAAAIISSFSAYTYVKMSNASPSSGGIASYLQEVYGKGTATASFAVLMYLSMVINESLVARTFGTYTLQLFDVENTELLIPALGVGLLAAAFLVNIAGNELIGKLSVLTAFVKIAGIAAFAVAGLWASGISLESGSQGAAGDFGVGGMLTGTALGILAYKGFTTITNSGAEIKEPKKNVGRAIIISIAICACIYLAVSWAVGSSLTIDEIVAARDFALAEAARPAFGELGRTLTIALAILATISGVIASVFGVSRMLTMLTKMKLVPHRHFGMPGDVHTHTIVYTVVAAMLLTVFFDLGRIASIGAIFYLLMDMALHWGVLRNNARDIGAKPWVLVTALVLDGVVLAALVWTKGSQDPMVLYAAGAGLLFVFGGERIFLHWNDSGEEQPSQP</sequence>
<name>A0A518CUM4_9BACT</name>
<dbReference type="GO" id="GO:0022857">
    <property type="term" value="F:transmembrane transporter activity"/>
    <property type="evidence" value="ECO:0007669"/>
    <property type="project" value="InterPro"/>
</dbReference>
<feature type="transmembrane region" description="Helical" evidence="6">
    <location>
        <begin position="289"/>
        <end position="313"/>
    </location>
</feature>
<feature type="transmembrane region" description="Helical" evidence="6">
    <location>
        <begin position="51"/>
        <end position="70"/>
    </location>
</feature>
<accession>A0A518CUM4</accession>
<dbReference type="Pfam" id="PF13520">
    <property type="entry name" value="AA_permease_2"/>
    <property type="match status" value="1"/>
</dbReference>
<protein>
    <submittedName>
        <fullName evidence="7">Inner membrane transport protein YbaT</fullName>
    </submittedName>
</protein>
<organism evidence="7 8">
    <name type="scientific">Rohdeia mirabilis</name>
    <dbReference type="NCBI Taxonomy" id="2528008"/>
    <lineage>
        <taxon>Bacteria</taxon>
        <taxon>Pseudomonadati</taxon>
        <taxon>Planctomycetota</taxon>
        <taxon>Planctomycetia</taxon>
        <taxon>Planctomycetia incertae sedis</taxon>
        <taxon>Rohdeia</taxon>
    </lineage>
</organism>
<dbReference type="PANTHER" id="PTHR42770:SF11">
    <property type="entry name" value="INNER MEMBRANE TRANSPORT PROTEIN YBAT"/>
    <property type="match status" value="1"/>
</dbReference>
<evidence type="ECO:0000256" key="3">
    <source>
        <dbReference type="ARBA" id="ARBA00022692"/>
    </source>
</evidence>
<evidence type="ECO:0000313" key="8">
    <source>
        <dbReference type="Proteomes" id="UP000319342"/>
    </source>
</evidence>
<feature type="transmembrane region" description="Helical" evidence="6">
    <location>
        <begin position="161"/>
        <end position="183"/>
    </location>
</feature>
<dbReference type="AlphaFoldDB" id="A0A518CUM4"/>
<evidence type="ECO:0000313" key="7">
    <source>
        <dbReference type="EMBL" id="QDU82926.1"/>
    </source>
</evidence>
<feature type="transmembrane region" description="Helical" evidence="6">
    <location>
        <begin position="21"/>
        <end position="45"/>
    </location>
</feature>
<gene>
    <name evidence="7" type="primary">ybaT</name>
    <name evidence="7" type="ORF">Pla163_00200</name>
</gene>
<dbReference type="RefSeq" id="WP_419186143.1">
    <property type="nucleotide sequence ID" value="NZ_CP036290.1"/>
</dbReference>
<dbReference type="PANTHER" id="PTHR42770">
    <property type="entry name" value="AMINO ACID TRANSPORTER-RELATED"/>
    <property type="match status" value="1"/>
</dbReference>
<feature type="transmembrane region" description="Helical" evidence="6">
    <location>
        <begin position="235"/>
        <end position="257"/>
    </location>
</feature>
<dbReference type="GO" id="GO:0005886">
    <property type="term" value="C:plasma membrane"/>
    <property type="evidence" value="ECO:0007669"/>
    <property type="project" value="UniProtKB-SubCell"/>
</dbReference>
<dbReference type="InterPro" id="IPR050367">
    <property type="entry name" value="APC_superfamily"/>
</dbReference>
<evidence type="ECO:0000256" key="1">
    <source>
        <dbReference type="ARBA" id="ARBA00004651"/>
    </source>
</evidence>
<keyword evidence="4 6" id="KW-1133">Transmembrane helix</keyword>
<feature type="transmembrane region" description="Helical" evidence="6">
    <location>
        <begin position="357"/>
        <end position="377"/>
    </location>
</feature>
<evidence type="ECO:0000256" key="5">
    <source>
        <dbReference type="ARBA" id="ARBA00023136"/>
    </source>
</evidence>
<dbReference type="Proteomes" id="UP000319342">
    <property type="component" value="Chromosome"/>
</dbReference>
<keyword evidence="2" id="KW-1003">Cell membrane</keyword>
<keyword evidence="8" id="KW-1185">Reference proteome</keyword>
<feature type="transmembrane region" description="Helical" evidence="6">
    <location>
        <begin position="134"/>
        <end position="154"/>
    </location>
</feature>
<feature type="transmembrane region" description="Helical" evidence="6">
    <location>
        <begin position="389"/>
        <end position="409"/>
    </location>
</feature>
<evidence type="ECO:0000256" key="2">
    <source>
        <dbReference type="ARBA" id="ARBA00022475"/>
    </source>
</evidence>